<dbReference type="RefSeq" id="WP_150574987.1">
    <property type="nucleotide sequence ID" value="NZ_CABPSN010000002.1"/>
</dbReference>
<dbReference type="Proteomes" id="UP000366819">
    <property type="component" value="Unassembled WGS sequence"/>
</dbReference>
<dbReference type="EMBL" id="CABPSN010000002">
    <property type="protein sequence ID" value="VVD82972.1"/>
    <property type="molecule type" value="Genomic_DNA"/>
</dbReference>
<dbReference type="OrthoDB" id="9817199at2"/>
<gene>
    <name evidence="1" type="ORF">PAQ31011_01207</name>
</gene>
<sequence length="649" mass="73418">MDAISTGLAVNKTQLPVELPEDRSGNRSDSEATITSDLTLAAPASLAVSRDGETEWRGDTTFPEVLPPYWMCDKASGEYESLRADFQAAVKLVVNAEAKNNEGDGLQFMRSSPAQFRGFPADDYHKLLRKSCGRGEERLGRLMEFSVITGSDSQREMRWEIIEELYNAIDYDDRPSMKEMLDRRIKNSINSCLEHLGQDSADSSNKFILDLLGDVSTFRPRYRLIALIRLCEIIPEKIKQIPKSDLEDLPATLALNEADTSGALKCLGETTGYVFLPHGIFADWEEIASLNPDVQGDQRVRTYFADQLRHRVDKIVDDGRDANLVMREIVLRLARLDEDTQSAGAKLLREFFKSDLSSMFAASGGKKALGIIGNYCDRAKLEFTDFSKEIAARLKGGKQLKLQESFKESAQARIRNNREWNHNRDYYYWSIGSDLQRVLINKEGAEKRAAVMDILDGFDEWADGRGKYFALQDFSAIMSDYYRVTITDIIGKDAANAWLSENYAVSDREFAFAREHLGLDKVETTPEEAGEEFIVPYNSSERMKWAERNLLSICGMYMNGSGTAFDMPPSFNNLSWQDRADAMQLTVNWAMRPLNNDTFKKLRAMAASDDLRGLMANTVTKRKFAEVKDFVGADSLSEFMKKHRMVRSN</sequence>
<accession>A0A5E4T6X8</accession>
<keyword evidence="2" id="KW-1185">Reference proteome</keyword>
<protein>
    <submittedName>
        <fullName evidence="1">Uncharacterized protein</fullName>
    </submittedName>
</protein>
<name>A0A5E4T6X8_9BURK</name>
<evidence type="ECO:0000313" key="2">
    <source>
        <dbReference type="Proteomes" id="UP000366819"/>
    </source>
</evidence>
<reference evidence="1 2" key="1">
    <citation type="submission" date="2019-08" db="EMBL/GenBank/DDBJ databases">
        <authorList>
            <person name="Peeters C."/>
        </authorList>
    </citation>
    <scope>NUCLEOTIDE SEQUENCE [LARGE SCALE GENOMIC DNA]</scope>
    <source>
        <strain evidence="1 2">LMG 31011</strain>
    </source>
</reference>
<organism evidence="1 2">
    <name type="scientific">Pandoraea aquatica</name>
    <dbReference type="NCBI Taxonomy" id="2508290"/>
    <lineage>
        <taxon>Bacteria</taxon>
        <taxon>Pseudomonadati</taxon>
        <taxon>Pseudomonadota</taxon>
        <taxon>Betaproteobacteria</taxon>
        <taxon>Burkholderiales</taxon>
        <taxon>Burkholderiaceae</taxon>
        <taxon>Pandoraea</taxon>
    </lineage>
</organism>
<dbReference type="AlphaFoldDB" id="A0A5E4T6X8"/>
<proteinExistence type="predicted"/>
<evidence type="ECO:0000313" key="1">
    <source>
        <dbReference type="EMBL" id="VVD82972.1"/>
    </source>
</evidence>